<keyword evidence="3" id="KW-1185">Reference proteome</keyword>
<reference evidence="2" key="1">
    <citation type="submission" date="2021-01" db="EMBL/GenBank/DDBJ databases">
        <authorList>
            <consortium name="Genoscope - CEA"/>
            <person name="William W."/>
        </authorList>
    </citation>
    <scope>NUCLEOTIDE SEQUENCE</scope>
</reference>
<name>A0A8S1KL48_PARPR</name>
<dbReference type="Pfam" id="PF02953">
    <property type="entry name" value="zf-Tim10_DDP"/>
    <property type="match status" value="1"/>
</dbReference>
<gene>
    <name evidence="2" type="ORF">PPRIM_AZ9-3.1.T0240172</name>
</gene>
<sequence>MSDHDTHIHQNITIQQKNERIKQSITTSMKLSLMNIYQVCSKFCIKDYKKKDLSDREKICLSRCFERKNETLQTTMEFLGKLEQSSD</sequence>
<dbReference type="InterPro" id="IPR004217">
    <property type="entry name" value="Tim10-like"/>
</dbReference>
<dbReference type="EMBL" id="CAJJDM010000022">
    <property type="protein sequence ID" value="CAD8056160.1"/>
    <property type="molecule type" value="Genomic_DNA"/>
</dbReference>
<dbReference type="AlphaFoldDB" id="A0A8S1KL48"/>
<dbReference type="Proteomes" id="UP000688137">
    <property type="component" value="Unassembled WGS sequence"/>
</dbReference>
<accession>A0A8S1KL48</accession>
<protein>
    <recommendedName>
        <fullName evidence="1">Tim10-like domain-containing protein</fullName>
    </recommendedName>
</protein>
<evidence type="ECO:0000313" key="3">
    <source>
        <dbReference type="Proteomes" id="UP000688137"/>
    </source>
</evidence>
<proteinExistence type="predicted"/>
<feature type="domain" description="Tim10-like" evidence="1">
    <location>
        <begin position="29"/>
        <end position="76"/>
    </location>
</feature>
<evidence type="ECO:0000313" key="2">
    <source>
        <dbReference type="EMBL" id="CAD8056160.1"/>
    </source>
</evidence>
<evidence type="ECO:0000259" key="1">
    <source>
        <dbReference type="Pfam" id="PF02953"/>
    </source>
</evidence>
<organism evidence="2 3">
    <name type="scientific">Paramecium primaurelia</name>
    <dbReference type="NCBI Taxonomy" id="5886"/>
    <lineage>
        <taxon>Eukaryota</taxon>
        <taxon>Sar</taxon>
        <taxon>Alveolata</taxon>
        <taxon>Ciliophora</taxon>
        <taxon>Intramacronucleata</taxon>
        <taxon>Oligohymenophorea</taxon>
        <taxon>Peniculida</taxon>
        <taxon>Parameciidae</taxon>
        <taxon>Paramecium</taxon>
    </lineage>
</organism>
<comment type="caution">
    <text evidence="2">The sequence shown here is derived from an EMBL/GenBank/DDBJ whole genome shotgun (WGS) entry which is preliminary data.</text>
</comment>